<accession>A0A127V731</accession>
<evidence type="ECO:0000313" key="3">
    <source>
        <dbReference type="Proteomes" id="UP000071561"/>
    </source>
</evidence>
<dbReference type="KEGG" id="pcm:AY601_0160"/>
<dbReference type="PATRIC" id="fig|188932.3.peg.162"/>
<name>A0A127V731_9SPHI</name>
<dbReference type="PROSITE" id="PS51257">
    <property type="entry name" value="PROKAR_LIPOPROTEIN"/>
    <property type="match status" value="1"/>
</dbReference>
<dbReference type="Proteomes" id="UP000071561">
    <property type="component" value="Chromosome"/>
</dbReference>
<keyword evidence="1" id="KW-0472">Membrane</keyword>
<protein>
    <submittedName>
        <fullName evidence="2">Uncharacterized protein</fullName>
    </submittedName>
</protein>
<keyword evidence="3" id="KW-1185">Reference proteome</keyword>
<organism evidence="2 3">
    <name type="scientific">Pedobacter cryoconitis</name>
    <dbReference type="NCBI Taxonomy" id="188932"/>
    <lineage>
        <taxon>Bacteria</taxon>
        <taxon>Pseudomonadati</taxon>
        <taxon>Bacteroidota</taxon>
        <taxon>Sphingobacteriia</taxon>
        <taxon>Sphingobacteriales</taxon>
        <taxon>Sphingobacteriaceae</taxon>
        <taxon>Pedobacter</taxon>
    </lineage>
</organism>
<reference evidence="2 3" key="1">
    <citation type="submission" date="2016-03" db="EMBL/GenBank/DDBJ databases">
        <title>Complete genome sequence of Pedobacter cryoconitis PAMC 27485.</title>
        <authorList>
            <person name="Lee J."/>
            <person name="Kim O.-S."/>
        </authorList>
    </citation>
    <scope>NUCLEOTIDE SEQUENCE [LARGE SCALE GENOMIC DNA]</scope>
    <source>
        <strain evidence="2 3">PAMC 27485</strain>
    </source>
</reference>
<proteinExistence type="predicted"/>
<gene>
    <name evidence="2" type="ORF">AY601_0160</name>
</gene>
<sequence>MKIQCSIMLKATFLIIVFFLNTVVGFACAIGADMGFNGMHHPEKPGVHQHAAGQKEHLHAAANQIAAHQKDNCCKDEVSKLTTADKEAQSIPAYSFQHSISAIFPAPVYFQDSLSFIPANIPNIYFERHSRVPVPDVRIAIQSFQI</sequence>
<feature type="transmembrane region" description="Helical" evidence="1">
    <location>
        <begin position="12"/>
        <end position="32"/>
    </location>
</feature>
<evidence type="ECO:0000256" key="1">
    <source>
        <dbReference type="SAM" id="Phobius"/>
    </source>
</evidence>
<dbReference type="EMBL" id="CP014504">
    <property type="protein sequence ID" value="AMP97131.1"/>
    <property type="molecule type" value="Genomic_DNA"/>
</dbReference>
<dbReference type="AlphaFoldDB" id="A0A127V731"/>
<evidence type="ECO:0000313" key="2">
    <source>
        <dbReference type="EMBL" id="AMP97131.1"/>
    </source>
</evidence>
<keyword evidence="1" id="KW-0812">Transmembrane</keyword>
<dbReference type="RefSeq" id="WP_157287631.1">
    <property type="nucleotide sequence ID" value="NZ_CP014504.1"/>
</dbReference>
<dbReference type="OrthoDB" id="657403at2"/>
<keyword evidence="1" id="KW-1133">Transmembrane helix</keyword>